<dbReference type="CDD" id="cd02966">
    <property type="entry name" value="TlpA_like_family"/>
    <property type="match status" value="1"/>
</dbReference>
<dbReference type="EMBL" id="UINC01222613">
    <property type="protein sequence ID" value="SVE51477.1"/>
    <property type="molecule type" value="Genomic_DNA"/>
</dbReference>
<dbReference type="Gene3D" id="3.40.30.10">
    <property type="entry name" value="Glutaredoxin"/>
    <property type="match status" value="1"/>
</dbReference>
<dbReference type="PROSITE" id="PS00194">
    <property type="entry name" value="THIOREDOXIN_1"/>
    <property type="match status" value="1"/>
</dbReference>
<dbReference type="SUPFAM" id="SSF52833">
    <property type="entry name" value="Thioredoxin-like"/>
    <property type="match status" value="1"/>
</dbReference>
<dbReference type="InterPro" id="IPR013766">
    <property type="entry name" value="Thioredoxin_domain"/>
</dbReference>
<reference evidence="2" key="1">
    <citation type="submission" date="2018-05" db="EMBL/GenBank/DDBJ databases">
        <authorList>
            <person name="Lanie J.A."/>
            <person name="Ng W.-L."/>
            <person name="Kazmierczak K.M."/>
            <person name="Andrzejewski T.M."/>
            <person name="Davidsen T.M."/>
            <person name="Wayne K.J."/>
            <person name="Tettelin H."/>
            <person name="Glass J.I."/>
            <person name="Rusch D."/>
            <person name="Podicherti R."/>
            <person name="Tsui H.-C.T."/>
            <person name="Winkler M.E."/>
        </authorList>
    </citation>
    <scope>NUCLEOTIDE SEQUENCE</scope>
</reference>
<dbReference type="PROSITE" id="PS51352">
    <property type="entry name" value="THIOREDOXIN_2"/>
    <property type="match status" value="1"/>
</dbReference>
<accession>A0A383E3R1</accession>
<proteinExistence type="predicted"/>
<dbReference type="GO" id="GO:0016209">
    <property type="term" value="F:antioxidant activity"/>
    <property type="evidence" value="ECO:0007669"/>
    <property type="project" value="InterPro"/>
</dbReference>
<dbReference type="GO" id="GO:0016491">
    <property type="term" value="F:oxidoreductase activity"/>
    <property type="evidence" value="ECO:0007669"/>
    <property type="project" value="InterPro"/>
</dbReference>
<gene>
    <name evidence="2" type="ORF">METZ01_LOCUS504331</name>
</gene>
<organism evidence="2">
    <name type="scientific">marine metagenome</name>
    <dbReference type="NCBI Taxonomy" id="408172"/>
    <lineage>
        <taxon>unclassified sequences</taxon>
        <taxon>metagenomes</taxon>
        <taxon>ecological metagenomes</taxon>
    </lineage>
</organism>
<evidence type="ECO:0000313" key="2">
    <source>
        <dbReference type="EMBL" id="SVE51477.1"/>
    </source>
</evidence>
<evidence type="ECO:0000259" key="1">
    <source>
        <dbReference type="PROSITE" id="PS51352"/>
    </source>
</evidence>
<protein>
    <recommendedName>
        <fullName evidence="1">Thioredoxin domain-containing protein</fullName>
    </recommendedName>
</protein>
<dbReference type="PANTHER" id="PTHR42852:SF17">
    <property type="entry name" value="THIOREDOXIN-LIKE PROTEIN HI_1115"/>
    <property type="match status" value="1"/>
</dbReference>
<dbReference type="InterPro" id="IPR012336">
    <property type="entry name" value="Thioredoxin-like_fold"/>
</dbReference>
<dbReference type="InterPro" id="IPR050553">
    <property type="entry name" value="Thioredoxin_ResA/DsbE_sf"/>
</dbReference>
<feature type="domain" description="Thioredoxin" evidence="1">
    <location>
        <begin position="23"/>
        <end position="175"/>
    </location>
</feature>
<dbReference type="Pfam" id="PF13905">
    <property type="entry name" value="Thioredoxin_8"/>
    <property type="match status" value="1"/>
</dbReference>
<name>A0A383E3R1_9ZZZZ</name>
<dbReference type="AlphaFoldDB" id="A0A383E3R1"/>
<dbReference type="InterPro" id="IPR017937">
    <property type="entry name" value="Thioredoxin_CS"/>
</dbReference>
<feature type="non-terminal residue" evidence="2">
    <location>
        <position position="177"/>
    </location>
</feature>
<sequence length="177" mass="19432">MRLLRVSFAILIGLGFSVAGSRATTTVVFPSFELNRFGSEELVKLDDFAGGIVVLDFFAYWCVPCRKVSSDLEEYVQKFYTAKGGNAAGFPVQVVSMNIEQGRAAKTRQYIKQTGVNLVLDDVGGKVYQSLNGRGIPYVVVLTETAGGSHWAISYSHAGYEGYEKVREVIDSIRPDD</sequence>
<dbReference type="PANTHER" id="PTHR42852">
    <property type="entry name" value="THIOL:DISULFIDE INTERCHANGE PROTEIN DSBE"/>
    <property type="match status" value="1"/>
</dbReference>
<dbReference type="InterPro" id="IPR036249">
    <property type="entry name" value="Thioredoxin-like_sf"/>
</dbReference>